<sequence>MPPARAVARRRAAACGRSVAHRRLSRAAEPPQSEPASRGPALSLLAALSSSPLRVAPSSPRYRFALTVRLPRRDRSPGRLRSRRSRYPRALRPAAAAIVALRLVRDLRVAPPRY</sequence>
<evidence type="ECO:0000256" key="1">
    <source>
        <dbReference type="SAM" id="MobiDB-lite"/>
    </source>
</evidence>
<proteinExistence type="predicted"/>
<feature type="region of interest" description="Disordered" evidence="1">
    <location>
        <begin position="1"/>
        <end position="39"/>
    </location>
</feature>
<gene>
    <name evidence="2" type="ORF">Scep_004534</name>
</gene>
<comment type="caution">
    <text evidence="2">The sequence shown here is derived from an EMBL/GenBank/DDBJ whole genome shotgun (WGS) entry which is preliminary data.</text>
</comment>
<dbReference type="Proteomes" id="UP001419268">
    <property type="component" value="Unassembled WGS sequence"/>
</dbReference>
<organism evidence="2 3">
    <name type="scientific">Stephania cephalantha</name>
    <dbReference type="NCBI Taxonomy" id="152367"/>
    <lineage>
        <taxon>Eukaryota</taxon>
        <taxon>Viridiplantae</taxon>
        <taxon>Streptophyta</taxon>
        <taxon>Embryophyta</taxon>
        <taxon>Tracheophyta</taxon>
        <taxon>Spermatophyta</taxon>
        <taxon>Magnoliopsida</taxon>
        <taxon>Ranunculales</taxon>
        <taxon>Menispermaceae</taxon>
        <taxon>Menispermoideae</taxon>
        <taxon>Cissampelideae</taxon>
        <taxon>Stephania</taxon>
    </lineage>
</organism>
<accession>A0AAP0PWQ8</accession>
<protein>
    <submittedName>
        <fullName evidence="2">Uncharacterized protein</fullName>
    </submittedName>
</protein>
<dbReference type="EMBL" id="JBBNAG010000002">
    <property type="protein sequence ID" value="KAK9157960.1"/>
    <property type="molecule type" value="Genomic_DNA"/>
</dbReference>
<evidence type="ECO:0000313" key="3">
    <source>
        <dbReference type="Proteomes" id="UP001419268"/>
    </source>
</evidence>
<evidence type="ECO:0000313" key="2">
    <source>
        <dbReference type="EMBL" id="KAK9157960.1"/>
    </source>
</evidence>
<name>A0AAP0PWQ8_9MAGN</name>
<reference evidence="2 3" key="1">
    <citation type="submission" date="2024-01" db="EMBL/GenBank/DDBJ databases">
        <title>Genome assemblies of Stephania.</title>
        <authorList>
            <person name="Yang L."/>
        </authorList>
    </citation>
    <scope>NUCLEOTIDE SEQUENCE [LARGE SCALE GENOMIC DNA]</scope>
    <source>
        <strain evidence="2">JXDWG</strain>
        <tissue evidence="2">Leaf</tissue>
    </source>
</reference>
<keyword evidence="3" id="KW-1185">Reference proteome</keyword>
<dbReference type="AlphaFoldDB" id="A0AAP0PWQ8"/>